<evidence type="ECO:0000313" key="2">
    <source>
        <dbReference type="Proteomes" id="UP000324222"/>
    </source>
</evidence>
<accession>A0A5B7ED59</accession>
<proteinExistence type="predicted"/>
<dbReference type="EMBL" id="VSRR010002336">
    <property type="protein sequence ID" value="MPC30913.1"/>
    <property type="molecule type" value="Genomic_DNA"/>
</dbReference>
<evidence type="ECO:0000313" key="1">
    <source>
        <dbReference type="EMBL" id="MPC30913.1"/>
    </source>
</evidence>
<gene>
    <name evidence="1" type="ORF">E2C01_024185</name>
</gene>
<comment type="caution">
    <text evidence="1">The sequence shown here is derived from an EMBL/GenBank/DDBJ whole genome shotgun (WGS) entry which is preliminary data.</text>
</comment>
<sequence>MYLAIIIPSEAEYRSLGCFREASAVLVVMVVESKGGDSFLLSLFSSVFDFCASEIEKEKSHIVDS</sequence>
<organism evidence="1 2">
    <name type="scientific">Portunus trituberculatus</name>
    <name type="common">Swimming crab</name>
    <name type="synonym">Neptunus trituberculatus</name>
    <dbReference type="NCBI Taxonomy" id="210409"/>
    <lineage>
        <taxon>Eukaryota</taxon>
        <taxon>Metazoa</taxon>
        <taxon>Ecdysozoa</taxon>
        <taxon>Arthropoda</taxon>
        <taxon>Crustacea</taxon>
        <taxon>Multicrustacea</taxon>
        <taxon>Malacostraca</taxon>
        <taxon>Eumalacostraca</taxon>
        <taxon>Eucarida</taxon>
        <taxon>Decapoda</taxon>
        <taxon>Pleocyemata</taxon>
        <taxon>Brachyura</taxon>
        <taxon>Eubrachyura</taxon>
        <taxon>Portunoidea</taxon>
        <taxon>Portunidae</taxon>
        <taxon>Portuninae</taxon>
        <taxon>Portunus</taxon>
    </lineage>
</organism>
<dbReference type="Proteomes" id="UP000324222">
    <property type="component" value="Unassembled WGS sequence"/>
</dbReference>
<reference evidence="1 2" key="1">
    <citation type="submission" date="2019-05" db="EMBL/GenBank/DDBJ databases">
        <title>Another draft genome of Portunus trituberculatus and its Hox gene families provides insights of decapod evolution.</title>
        <authorList>
            <person name="Jeong J.-H."/>
            <person name="Song I."/>
            <person name="Kim S."/>
            <person name="Choi T."/>
            <person name="Kim D."/>
            <person name="Ryu S."/>
            <person name="Kim W."/>
        </authorList>
    </citation>
    <scope>NUCLEOTIDE SEQUENCE [LARGE SCALE GENOMIC DNA]</scope>
    <source>
        <tissue evidence="1">Muscle</tissue>
    </source>
</reference>
<keyword evidence="2" id="KW-1185">Reference proteome</keyword>
<dbReference type="AlphaFoldDB" id="A0A5B7ED59"/>
<name>A0A5B7ED59_PORTR</name>
<protein>
    <submittedName>
        <fullName evidence="1">Uncharacterized protein</fullName>
    </submittedName>
</protein>